<sequence>MLRKYQFVVLSVVIAGLLAPASSIAQSSSQSGRDAATSERNKTNNARSAQNPDNNRNKRSMRDGRGGAEAEKYPEATREAPKTTSKAQSQLSKLFKANEKEGNEAEVLTLANELMASDKAGPYDKSVAAQLAAQAAYNTDDTKGAKELAQKVIDFNGLDNNNHYGTMLFLAQLYSQDDQYNEALSTIDRFLTETKSQKPEELVVKGNILYRMERYQDAIPVLKQAVESSPEPKNEWMQLLLASYAEAGQNDAAVKLAESLAAKNPTDKKAQINLASVYSQADQTEKAAGVMEKLRTGGQLTDEREYKQLYTMYANLDGKEKEVISVINEGLQKGVLKQDDYQVNLALAQSYYYSEQIPQAIEAWRKAAPLSKDGETYLNLAKVLWQEDRIPEAKEAAKAGLAKGLKKPEEAKKILALP</sequence>
<feature type="signal peptide" evidence="5">
    <location>
        <begin position="1"/>
        <end position="25"/>
    </location>
</feature>
<proteinExistence type="predicted"/>
<feature type="compositionally biased region" description="Basic and acidic residues" evidence="4">
    <location>
        <begin position="60"/>
        <end position="81"/>
    </location>
</feature>
<dbReference type="Pfam" id="PF13181">
    <property type="entry name" value="TPR_8"/>
    <property type="match status" value="1"/>
</dbReference>
<organism evidence="6 7">
    <name type="scientific">Pseudoxanthomonas indica</name>
    <dbReference type="NCBI Taxonomy" id="428993"/>
    <lineage>
        <taxon>Bacteria</taxon>
        <taxon>Pseudomonadati</taxon>
        <taxon>Pseudomonadota</taxon>
        <taxon>Gammaproteobacteria</taxon>
        <taxon>Lysobacterales</taxon>
        <taxon>Lysobacteraceae</taxon>
        <taxon>Pseudoxanthomonas</taxon>
    </lineage>
</organism>
<dbReference type="InterPro" id="IPR011990">
    <property type="entry name" value="TPR-like_helical_dom_sf"/>
</dbReference>
<evidence type="ECO:0000256" key="4">
    <source>
        <dbReference type="SAM" id="MobiDB-lite"/>
    </source>
</evidence>
<dbReference type="Pfam" id="PF14559">
    <property type="entry name" value="TPR_19"/>
    <property type="match status" value="1"/>
</dbReference>
<name>A0A1T5KMM0_9GAMM</name>
<keyword evidence="1" id="KW-0677">Repeat</keyword>
<dbReference type="SMART" id="SM00028">
    <property type="entry name" value="TPR"/>
    <property type="match status" value="2"/>
</dbReference>
<dbReference type="STRING" id="428993.SAMN06296058_1835"/>
<dbReference type="PROSITE" id="PS50005">
    <property type="entry name" value="TPR"/>
    <property type="match status" value="1"/>
</dbReference>
<feature type="compositionally biased region" description="Polar residues" evidence="4">
    <location>
        <begin position="43"/>
        <end position="54"/>
    </location>
</feature>
<evidence type="ECO:0000256" key="2">
    <source>
        <dbReference type="ARBA" id="ARBA00022803"/>
    </source>
</evidence>
<evidence type="ECO:0000313" key="6">
    <source>
        <dbReference type="EMBL" id="SKC64957.1"/>
    </source>
</evidence>
<dbReference type="EMBL" id="FUZV01000001">
    <property type="protein sequence ID" value="SKC64957.1"/>
    <property type="molecule type" value="Genomic_DNA"/>
</dbReference>
<protein>
    <submittedName>
        <fullName evidence="6">Uncharacterized conserved protein HemY, contains two TPR repeats</fullName>
    </submittedName>
</protein>
<dbReference type="Gene3D" id="1.25.40.10">
    <property type="entry name" value="Tetratricopeptide repeat domain"/>
    <property type="match status" value="2"/>
</dbReference>
<dbReference type="PANTHER" id="PTHR44186">
    <property type="match status" value="1"/>
</dbReference>
<evidence type="ECO:0000256" key="1">
    <source>
        <dbReference type="ARBA" id="ARBA00022737"/>
    </source>
</evidence>
<keyword evidence="7" id="KW-1185">Reference proteome</keyword>
<keyword evidence="5" id="KW-0732">Signal</keyword>
<dbReference type="Pfam" id="PF13176">
    <property type="entry name" value="TPR_7"/>
    <property type="match status" value="1"/>
</dbReference>
<feature type="repeat" description="TPR" evidence="3">
    <location>
        <begin position="199"/>
        <end position="232"/>
    </location>
</feature>
<dbReference type="InterPro" id="IPR019734">
    <property type="entry name" value="TPR_rpt"/>
</dbReference>
<reference evidence="6 7" key="1">
    <citation type="submission" date="2017-02" db="EMBL/GenBank/DDBJ databases">
        <authorList>
            <person name="Peterson S.W."/>
        </authorList>
    </citation>
    <scope>NUCLEOTIDE SEQUENCE [LARGE SCALE GENOMIC DNA]</scope>
    <source>
        <strain evidence="6 7">P15</strain>
    </source>
</reference>
<dbReference type="Proteomes" id="UP000190341">
    <property type="component" value="Unassembled WGS sequence"/>
</dbReference>
<evidence type="ECO:0000256" key="3">
    <source>
        <dbReference type="PROSITE-ProRule" id="PRU00339"/>
    </source>
</evidence>
<dbReference type="PANTHER" id="PTHR44186:SF1">
    <property type="entry name" value="BARDET-BIEDL SYNDROME 4 PROTEIN"/>
    <property type="match status" value="1"/>
</dbReference>
<evidence type="ECO:0000256" key="5">
    <source>
        <dbReference type="SAM" id="SignalP"/>
    </source>
</evidence>
<feature type="region of interest" description="Disordered" evidence="4">
    <location>
        <begin position="23"/>
        <end position="90"/>
    </location>
</feature>
<feature type="chain" id="PRO_5011984493" evidence="5">
    <location>
        <begin position="26"/>
        <end position="418"/>
    </location>
</feature>
<keyword evidence="2 3" id="KW-0802">TPR repeat</keyword>
<gene>
    <name evidence="6" type="ORF">SAMN06296058_1835</name>
</gene>
<dbReference type="AlphaFoldDB" id="A0A1T5KMM0"/>
<dbReference type="SUPFAM" id="SSF48452">
    <property type="entry name" value="TPR-like"/>
    <property type="match status" value="2"/>
</dbReference>
<evidence type="ECO:0000313" key="7">
    <source>
        <dbReference type="Proteomes" id="UP000190341"/>
    </source>
</evidence>
<accession>A0A1T5KMM0</accession>